<dbReference type="PANTHER" id="PTHR22957">
    <property type="entry name" value="TBC1 DOMAIN FAMILY MEMBER GTPASE-ACTIVATING PROTEIN"/>
    <property type="match status" value="1"/>
</dbReference>
<evidence type="ECO:0000313" key="3">
    <source>
        <dbReference type="Proteomes" id="UP001150925"/>
    </source>
</evidence>
<comment type="caution">
    <text evidence="2">The sequence shown here is derived from an EMBL/GenBank/DDBJ whole genome shotgun (WGS) entry which is preliminary data.</text>
</comment>
<name>A0A9W8E3U9_9FUNG</name>
<proteinExistence type="predicted"/>
<feature type="domain" description="Rab-GAP TBC" evidence="1">
    <location>
        <begin position="32"/>
        <end position="223"/>
    </location>
</feature>
<dbReference type="Gene3D" id="1.10.8.270">
    <property type="entry name" value="putative rabgap domain of human tbc1 domain family member 14 like domains"/>
    <property type="match status" value="1"/>
</dbReference>
<evidence type="ECO:0000259" key="1">
    <source>
        <dbReference type="PROSITE" id="PS50086"/>
    </source>
</evidence>
<dbReference type="InterPro" id="IPR035969">
    <property type="entry name" value="Rab-GAP_TBC_sf"/>
</dbReference>
<dbReference type="Gene3D" id="1.10.472.80">
    <property type="entry name" value="Ypt/Rab-GAP domain of gyp1p, domain 3"/>
    <property type="match status" value="1"/>
</dbReference>
<dbReference type="GO" id="GO:0005096">
    <property type="term" value="F:GTPase activator activity"/>
    <property type="evidence" value="ECO:0007669"/>
    <property type="project" value="TreeGrafter"/>
</dbReference>
<evidence type="ECO:0000313" key="2">
    <source>
        <dbReference type="EMBL" id="KAJ1968113.1"/>
    </source>
</evidence>
<protein>
    <recommendedName>
        <fullName evidence="1">Rab-GAP TBC domain-containing protein</fullName>
    </recommendedName>
</protein>
<dbReference type="SUPFAM" id="SSF47923">
    <property type="entry name" value="Ypt/Rab-GAP domain of gyp1p"/>
    <property type="match status" value="2"/>
</dbReference>
<dbReference type="EMBL" id="JANBPY010000229">
    <property type="protein sequence ID" value="KAJ1968113.1"/>
    <property type="molecule type" value="Genomic_DNA"/>
</dbReference>
<dbReference type="Pfam" id="PF00566">
    <property type="entry name" value="RabGAP-TBC"/>
    <property type="match status" value="1"/>
</dbReference>
<organism evidence="2 3">
    <name type="scientific">Dispira parvispora</name>
    <dbReference type="NCBI Taxonomy" id="1520584"/>
    <lineage>
        <taxon>Eukaryota</taxon>
        <taxon>Fungi</taxon>
        <taxon>Fungi incertae sedis</taxon>
        <taxon>Zoopagomycota</taxon>
        <taxon>Kickxellomycotina</taxon>
        <taxon>Dimargaritomycetes</taxon>
        <taxon>Dimargaritales</taxon>
        <taxon>Dimargaritaceae</taxon>
        <taxon>Dispira</taxon>
    </lineage>
</organism>
<gene>
    <name evidence="2" type="ORF">IWQ62_001438</name>
</gene>
<dbReference type="OrthoDB" id="27140at2759"/>
<dbReference type="InterPro" id="IPR000195">
    <property type="entry name" value="Rab-GAP-TBC_dom"/>
</dbReference>
<reference evidence="2" key="1">
    <citation type="submission" date="2022-07" db="EMBL/GenBank/DDBJ databases">
        <title>Phylogenomic reconstructions and comparative analyses of Kickxellomycotina fungi.</title>
        <authorList>
            <person name="Reynolds N.K."/>
            <person name="Stajich J.E."/>
            <person name="Barry K."/>
            <person name="Grigoriev I.V."/>
            <person name="Crous P."/>
            <person name="Smith M.E."/>
        </authorList>
    </citation>
    <scope>NUCLEOTIDE SEQUENCE</scope>
    <source>
        <strain evidence="2">RSA 1196</strain>
    </source>
</reference>
<accession>A0A9W8E3U9</accession>
<dbReference type="PANTHER" id="PTHR22957:SF268">
    <property type="entry name" value="ANKYRIN REPEAT-CONTAINING PROTEIN"/>
    <property type="match status" value="1"/>
</dbReference>
<dbReference type="Gene3D" id="1.10.10.750">
    <property type="entry name" value="Ypt/Rab-GAP domain of gyp1p, domain 1"/>
    <property type="match status" value="1"/>
</dbReference>
<dbReference type="AlphaFoldDB" id="A0A9W8E3U9"/>
<dbReference type="PROSITE" id="PS50086">
    <property type="entry name" value="TBC_RABGAP"/>
    <property type="match status" value="1"/>
</dbReference>
<sequence>MMGSVTTCEIAKELDSETYVDVDRVRELCRNGVPSEIRGQVWKYLLGVELADRSSEASLERAGEEEYAAIEKHNSEYSRKIQKDTARYLQRKPHQALSKESAPVFEAVINAYLNRNGGASYSPGLVSLCAPLVVTFKRESDIFFCFERIMNLLNDYTLDHPVHTRVAEFLTLFRRTLPDLFNYFQEEEVDMNEWPSSWLLFLLSRELPLDNTIRLWDYYFTHSSMVRFHTFVCLAILKLYQPNLEDLEQSEIRTVLCRLPGIDIDKALATATSIEHQVLNQERLDL</sequence>
<dbReference type="SMART" id="SM00164">
    <property type="entry name" value="TBC"/>
    <property type="match status" value="1"/>
</dbReference>
<dbReference type="Proteomes" id="UP001150925">
    <property type="component" value="Unassembled WGS sequence"/>
</dbReference>
<keyword evidence="3" id="KW-1185">Reference proteome</keyword>